<evidence type="ECO:0000259" key="2">
    <source>
        <dbReference type="SMART" id="SM00014"/>
    </source>
</evidence>
<dbReference type="Pfam" id="PF01569">
    <property type="entry name" value="PAP2"/>
    <property type="match status" value="1"/>
</dbReference>
<dbReference type="EMBL" id="CP035758">
    <property type="protein sequence ID" value="QBD79913.1"/>
    <property type="molecule type" value="Genomic_DNA"/>
</dbReference>
<dbReference type="CDD" id="cd03392">
    <property type="entry name" value="PAP2_like_2"/>
    <property type="match status" value="1"/>
</dbReference>
<dbReference type="Gene3D" id="1.20.144.10">
    <property type="entry name" value="Phosphatidic acid phosphatase type 2/haloperoxidase"/>
    <property type="match status" value="2"/>
</dbReference>
<feature type="domain" description="Phosphatidic acid phosphatase type 2/haloperoxidase" evidence="2">
    <location>
        <begin position="139"/>
        <end position="255"/>
    </location>
</feature>
<dbReference type="InterPro" id="IPR000326">
    <property type="entry name" value="PAP2/HPO"/>
</dbReference>
<evidence type="ECO:0000313" key="4">
    <source>
        <dbReference type="Proteomes" id="UP000290365"/>
    </source>
</evidence>
<dbReference type="AlphaFoldDB" id="A0A4P6JWZ2"/>
<feature type="transmembrane region" description="Helical" evidence="1">
    <location>
        <begin position="209"/>
        <end position="228"/>
    </location>
</feature>
<dbReference type="OrthoDB" id="9789113at2"/>
<dbReference type="Proteomes" id="UP000290365">
    <property type="component" value="Chromosome"/>
</dbReference>
<dbReference type="PANTHER" id="PTHR14969">
    <property type="entry name" value="SPHINGOSINE-1-PHOSPHATE PHOSPHOHYDROLASE"/>
    <property type="match status" value="1"/>
</dbReference>
<gene>
    <name evidence="3" type="ORF">EPA93_29605</name>
</gene>
<dbReference type="SMART" id="SM00014">
    <property type="entry name" value="acidPPc"/>
    <property type="match status" value="1"/>
</dbReference>
<feature type="transmembrane region" description="Helical" evidence="1">
    <location>
        <begin position="108"/>
        <end position="132"/>
    </location>
</feature>
<keyword evidence="1" id="KW-0812">Transmembrane</keyword>
<sequence length="275" mass="31188">MFQLLQSATKGFYKMSPEPPKRPITNAFKDGAEQILGQARAEVQSSRQPWYRAFQHTRVLIAVFLLLFIVFALLAWFVHIHPVLAIDVAITHEFQENRSPWLKDSMLAISYLGSQALLFIPLVTITVIAFWLAKLRLEAILIGAESIVSHYINTLLKIIVSRPRPTSSLVTIIQQASGQSFPSGHVMSYMAYWGLLLALTLILFKLNRWWHYVLVLVSLTFIVLIGPSRIYLGDHWASDVLGGYLFGGLLLGISLWIYLKLKKRGVLQEQAQKEV</sequence>
<proteinExistence type="predicted"/>
<dbReference type="PANTHER" id="PTHR14969:SF13">
    <property type="entry name" value="AT30094P"/>
    <property type="match status" value="1"/>
</dbReference>
<feature type="transmembrane region" description="Helical" evidence="1">
    <location>
        <begin position="59"/>
        <end position="78"/>
    </location>
</feature>
<feature type="transmembrane region" description="Helical" evidence="1">
    <location>
        <begin position="186"/>
        <end position="204"/>
    </location>
</feature>
<feature type="transmembrane region" description="Helical" evidence="1">
    <location>
        <begin position="139"/>
        <end position="160"/>
    </location>
</feature>
<feature type="transmembrane region" description="Helical" evidence="1">
    <location>
        <begin position="240"/>
        <end position="259"/>
    </location>
</feature>
<keyword evidence="4" id="KW-1185">Reference proteome</keyword>
<evidence type="ECO:0000313" key="3">
    <source>
        <dbReference type="EMBL" id="QBD79913.1"/>
    </source>
</evidence>
<keyword evidence="1" id="KW-1133">Transmembrane helix</keyword>
<reference evidence="3 4" key="1">
    <citation type="submission" date="2019-01" db="EMBL/GenBank/DDBJ databases">
        <title>Ktedonosporobacter rubrisoli SCAWS-G2.</title>
        <authorList>
            <person name="Huang Y."/>
            <person name="Yan B."/>
        </authorList>
    </citation>
    <scope>NUCLEOTIDE SEQUENCE [LARGE SCALE GENOMIC DNA]</scope>
    <source>
        <strain evidence="3 4">SCAWS-G2</strain>
    </source>
</reference>
<evidence type="ECO:0000256" key="1">
    <source>
        <dbReference type="SAM" id="Phobius"/>
    </source>
</evidence>
<dbReference type="InterPro" id="IPR036938">
    <property type="entry name" value="PAP2/HPO_sf"/>
</dbReference>
<organism evidence="3 4">
    <name type="scientific">Ktedonosporobacter rubrisoli</name>
    <dbReference type="NCBI Taxonomy" id="2509675"/>
    <lineage>
        <taxon>Bacteria</taxon>
        <taxon>Bacillati</taxon>
        <taxon>Chloroflexota</taxon>
        <taxon>Ktedonobacteria</taxon>
        <taxon>Ktedonobacterales</taxon>
        <taxon>Ktedonosporobacteraceae</taxon>
        <taxon>Ktedonosporobacter</taxon>
    </lineage>
</organism>
<name>A0A4P6JWZ2_KTERU</name>
<accession>A0A4P6JWZ2</accession>
<dbReference type="KEGG" id="kbs:EPA93_29605"/>
<protein>
    <submittedName>
        <fullName evidence="3">Phosphatase PAP2 family protein</fullName>
    </submittedName>
</protein>
<keyword evidence="1" id="KW-0472">Membrane</keyword>
<dbReference type="SUPFAM" id="SSF48317">
    <property type="entry name" value="Acid phosphatase/Vanadium-dependent haloperoxidase"/>
    <property type="match status" value="1"/>
</dbReference>